<dbReference type="SUPFAM" id="SSF47095">
    <property type="entry name" value="HMG-box"/>
    <property type="match status" value="1"/>
</dbReference>
<proteinExistence type="predicted"/>
<keyword evidence="5" id="KW-1185">Reference proteome</keyword>
<dbReference type="InterPro" id="IPR036910">
    <property type="entry name" value="HMG_box_dom_sf"/>
</dbReference>
<gene>
    <name evidence="3" type="ORF">CCMP2556_LOCUS53677</name>
    <name evidence="4" type="ORF">CCMP2556_LOCUS53802</name>
</gene>
<evidence type="ECO:0000313" key="4">
    <source>
        <dbReference type="EMBL" id="CAK9116136.1"/>
    </source>
</evidence>
<dbReference type="Proteomes" id="UP001642484">
    <property type="component" value="Unassembled WGS sequence"/>
</dbReference>
<accession>A0ABP0SU48</accession>
<feature type="coiled-coil region" evidence="1">
    <location>
        <begin position="1131"/>
        <end position="1158"/>
    </location>
</feature>
<keyword evidence="1" id="KW-0175">Coiled coil</keyword>
<feature type="compositionally biased region" description="Polar residues" evidence="2">
    <location>
        <begin position="1084"/>
        <end position="1095"/>
    </location>
</feature>
<feature type="region of interest" description="Disordered" evidence="2">
    <location>
        <begin position="1"/>
        <end position="42"/>
    </location>
</feature>
<feature type="compositionally biased region" description="Basic and acidic residues" evidence="2">
    <location>
        <begin position="24"/>
        <end position="35"/>
    </location>
</feature>
<feature type="compositionally biased region" description="Basic and acidic residues" evidence="2">
    <location>
        <begin position="1068"/>
        <end position="1082"/>
    </location>
</feature>
<name>A0ABP0SU48_9DINO</name>
<dbReference type="Gene3D" id="1.10.30.10">
    <property type="entry name" value="High mobility group box domain"/>
    <property type="match status" value="1"/>
</dbReference>
<dbReference type="CDD" id="cd00084">
    <property type="entry name" value="HMG-box_SF"/>
    <property type="match status" value="1"/>
</dbReference>
<feature type="region of interest" description="Disordered" evidence="2">
    <location>
        <begin position="1027"/>
        <end position="1105"/>
    </location>
</feature>
<sequence length="1276" mass="141994">MPESPLSALWGSVEIDPEPDADAESQKRQRQDRTANARAAALAARRQRKQDLVESKVQEQVTDSRQGLLQKTFFTRSLFNPGSSYNQDYSKRKLDRARCVYSCLQVLVKTIQSLFQPGHPEHVINCIIADDTTVRFKPSSGRSQIYTICNTVQTLHVRQLQADPDQHCQDPLWQTIPVPSPLVVLGGAKAGDVHGGMTAFAVQCAHGVGMILEKVGLVPDSVAIPTGSIRTQIFVGDALKANDAAWGIEVQSLPPDFDKWKARADWILKDYCSSSKRSKAALTSLLQFCNGDTAQDVVCHWCLPGCCQSNSECVTKLLRLCIPFFSAGYGTPLLYRFKHYGPASSYMKVGCALHNLVPRTLLQMQSGAQVDDQLSSMLDVLLADTSRKYERVDTNSFSSEDIQHLVSEMMDNSVDFATQNAVRRKLVCDDVSSPNFHRNTFLVDTLLQPFEHSVNFFFSRTTILHELSALGAEHPKHDELLQKSKGMFLRTVHGDLGRELIREFMNNLRFRLHLAIEVGLQGDVDNSYLQQVFNLVVLCCTDTWRRFVAEFEGPPFSLFQLIGASNDAFVDEWSRLWDAFSSCSSCVDDTFTSTLLALFPKELCQGSPSQKEGFQQKVERLLLDIAGWCPLTSDSCEIRNGNTQWLVSRRGKTQLKGQQASVEESILQSLINTYHWIDHAEPQRSRTRQEIPSEKDARIVHSQTRKIRALSGWNIFQREELKKLGLVDPDSYKKEVKSLSARWKAMPSTEKEDFHVMAAHEQALRDKLAQTALTTKTESQSTTDAVTATKALEQEVGRNACKKLSSRRLAVNEDMRKNSQVWNSSTRFSDSEGAFQKSSIDVTTSDETISKFLQDSIHQPTTCTDTSELQLDEQCCKELCQSSLLSTTVTALVQNFSDLLTEKKLTTGSLLSFSATFTSEIATCFLGVTLQRPKTQTLMFARINNEGQLIFPLDGTGTPTFSTARQLFCSYAKAFSDSVAAQGDVDYSQLSLALDILQFHVVWQDGQQLVGVTDGVLQTFEILPQRRARAKKTPGKLPLGLQMPRRKRKVVHKQKSQHRVSKRKRHSGQRDCHMSDVSREGSEESGSNDCVSASEKSAGEQEVTEVKAGAFQQTLDLNEESEVVDPFSELAAAEEKHARILESEIKQVDEKRAEYTTAAQSGGVAQKTFFSKTLGLDSGGKAASARSICLCCKNKIGKSEIRFSWFHSRLRPSSWLHAHCVIPMTEASGLKEDTIRTLSDIVHAGSASSSSCAAPEPVAADVKQKAAEILKILCSE</sequence>
<dbReference type="EMBL" id="CAXAMN010028328">
    <property type="protein sequence ID" value="CAK9116136.1"/>
    <property type="molecule type" value="Genomic_DNA"/>
</dbReference>
<evidence type="ECO:0000313" key="3">
    <source>
        <dbReference type="EMBL" id="CAK9115961.1"/>
    </source>
</evidence>
<reference evidence="3 5" key="1">
    <citation type="submission" date="2024-02" db="EMBL/GenBank/DDBJ databases">
        <authorList>
            <person name="Chen Y."/>
            <person name="Shah S."/>
            <person name="Dougan E. K."/>
            <person name="Thang M."/>
            <person name="Chan C."/>
        </authorList>
    </citation>
    <scope>NUCLEOTIDE SEQUENCE [LARGE SCALE GENOMIC DNA]</scope>
</reference>
<feature type="compositionally biased region" description="Basic residues" evidence="2">
    <location>
        <begin position="1044"/>
        <end position="1067"/>
    </location>
</feature>
<evidence type="ECO:0000256" key="2">
    <source>
        <dbReference type="SAM" id="MobiDB-lite"/>
    </source>
</evidence>
<dbReference type="EMBL" id="CAXAMN010028284">
    <property type="protein sequence ID" value="CAK9115961.1"/>
    <property type="molecule type" value="Genomic_DNA"/>
</dbReference>
<protein>
    <recommendedName>
        <fullName evidence="6">PARP-type domain-containing protein</fullName>
    </recommendedName>
</protein>
<evidence type="ECO:0000256" key="1">
    <source>
        <dbReference type="SAM" id="Coils"/>
    </source>
</evidence>
<evidence type="ECO:0000313" key="5">
    <source>
        <dbReference type="Proteomes" id="UP001642484"/>
    </source>
</evidence>
<evidence type="ECO:0008006" key="6">
    <source>
        <dbReference type="Google" id="ProtNLM"/>
    </source>
</evidence>
<comment type="caution">
    <text evidence="3">The sequence shown here is derived from an EMBL/GenBank/DDBJ whole genome shotgun (WGS) entry which is preliminary data.</text>
</comment>
<organism evidence="3 5">
    <name type="scientific">Durusdinium trenchii</name>
    <dbReference type="NCBI Taxonomy" id="1381693"/>
    <lineage>
        <taxon>Eukaryota</taxon>
        <taxon>Sar</taxon>
        <taxon>Alveolata</taxon>
        <taxon>Dinophyceae</taxon>
        <taxon>Suessiales</taxon>
        <taxon>Symbiodiniaceae</taxon>
        <taxon>Durusdinium</taxon>
    </lineage>
</organism>